<dbReference type="PROSITE" id="PS51462">
    <property type="entry name" value="NUDIX"/>
    <property type="match status" value="1"/>
</dbReference>
<dbReference type="InterPro" id="IPR054105">
    <property type="entry name" value="WHD_NrtR"/>
</dbReference>
<proteinExistence type="predicted"/>
<accession>W4UW84</accession>
<gene>
    <name evidence="2" type="ORF">JCM10512_3475</name>
</gene>
<reference evidence="2 3" key="1">
    <citation type="journal article" date="2014" name="Genome Announc.">
        <title>Draft Genome Sequence of Bacteroides reticulotermitis Strain JCM 10512T, Isolated from the Gut of a Termite.</title>
        <authorList>
            <person name="Yuki M."/>
            <person name="Oshima K."/>
            <person name="Suda W."/>
            <person name="Sakamoto M."/>
            <person name="Iida T."/>
            <person name="Hattori M."/>
            <person name="Ohkuma M."/>
        </authorList>
    </citation>
    <scope>NUCLEOTIDE SEQUENCE [LARGE SCALE GENOMIC DNA]</scope>
    <source>
        <strain evidence="2 3">JCM 10512</strain>
    </source>
</reference>
<dbReference type="InterPro" id="IPR036388">
    <property type="entry name" value="WH-like_DNA-bd_sf"/>
</dbReference>
<dbReference type="Proteomes" id="UP000019131">
    <property type="component" value="Unassembled WGS sequence"/>
</dbReference>
<dbReference type="InterPro" id="IPR015797">
    <property type="entry name" value="NUDIX_hydrolase-like_dom_sf"/>
</dbReference>
<keyword evidence="3" id="KW-1185">Reference proteome</keyword>
<dbReference type="Pfam" id="PF00293">
    <property type="entry name" value="NUDIX"/>
    <property type="match status" value="1"/>
</dbReference>
<protein>
    <submittedName>
        <fullName evidence="2">Nudix-like regulator</fullName>
    </submittedName>
</protein>
<dbReference type="Gene3D" id="3.90.79.10">
    <property type="entry name" value="Nucleoside Triphosphate Pyrophosphohydrolase"/>
    <property type="match status" value="1"/>
</dbReference>
<dbReference type="STRING" id="1445607.JCM10512_3475"/>
<evidence type="ECO:0000313" key="2">
    <source>
        <dbReference type="EMBL" id="GAE85077.1"/>
    </source>
</evidence>
<sequence length="266" mass="31319">MFPINESYDIVWVFKISKEDMDKYMLGDVGELHPGFSIDCVILCYYKKKIRVLLNKFDVSNYWQLPGGFMRKSESADEAAFRILQTRTGLTGIYLKQFHLFAEPSRTVMEQNLEYGNKMADGLQEAEWFMQRFISMGYYALVKYEDVQCIKKESEVMKWFDVNDLPPLYSDHNNIIKTALNTIRETLPIVPIGCELLPEKFKMSDLRRIYEIFLDKEIDRRNFQRKVLATGYIIQLEEIQSNSTYNPPILYSFDAEKTKEGVYFIV</sequence>
<dbReference type="AlphaFoldDB" id="W4UW84"/>
<feature type="domain" description="Nudix hydrolase" evidence="1">
    <location>
        <begin position="31"/>
        <end position="184"/>
    </location>
</feature>
<dbReference type="PANTHER" id="PTHR43736">
    <property type="entry name" value="ADP-RIBOSE PYROPHOSPHATASE"/>
    <property type="match status" value="1"/>
</dbReference>
<dbReference type="InterPro" id="IPR000086">
    <property type="entry name" value="NUDIX_hydrolase_dom"/>
</dbReference>
<organism evidence="2 3">
    <name type="scientific">Bacteroides reticulotermitis JCM 10512</name>
    <dbReference type="NCBI Taxonomy" id="1445607"/>
    <lineage>
        <taxon>Bacteria</taxon>
        <taxon>Pseudomonadati</taxon>
        <taxon>Bacteroidota</taxon>
        <taxon>Bacteroidia</taxon>
        <taxon>Bacteroidales</taxon>
        <taxon>Bacteroidaceae</taxon>
        <taxon>Bacteroides</taxon>
    </lineage>
</organism>
<evidence type="ECO:0000313" key="3">
    <source>
        <dbReference type="Proteomes" id="UP000019131"/>
    </source>
</evidence>
<name>W4UW84_9BACE</name>
<dbReference type="PANTHER" id="PTHR43736:SF4">
    <property type="entry name" value="SLR1690 PROTEIN"/>
    <property type="match status" value="1"/>
</dbReference>
<dbReference type="Pfam" id="PF21906">
    <property type="entry name" value="WHD_NrtR"/>
    <property type="match status" value="1"/>
</dbReference>
<evidence type="ECO:0000259" key="1">
    <source>
        <dbReference type="PROSITE" id="PS51462"/>
    </source>
</evidence>
<dbReference type="Gene3D" id="1.10.10.10">
    <property type="entry name" value="Winged helix-like DNA-binding domain superfamily/Winged helix DNA-binding domain"/>
    <property type="match status" value="1"/>
</dbReference>
<dbReference type="CDD" id="cd18873">
    <property type="entry name" value="NUDIX_NadM_like"/>
    <property type="match status" value="1"/>
</dbReference>
<dbReference type="EMBL" id="BAIV01000023">
    <property type="protein sequence ID" value="GAE85077.1"/>
    <property type="molecule type" value="Genomic_DNA"/>
</dbReference>
<dbReference type="SUPFAM" id="SSF55811">
    <property type="entry name" value="Nudix"/>
    <property type="match status" value="1"/>
</dbReference>
<comment type="caution">
    <text evidence="2">The sequence shown here is derived from an EMBL/GenBank/DDBJ whole genome shotgun (WGS) entry which is preliminary data.</text>
</comment>
<dbReference type="InterPro" id="IPR036390">
    <property type="entry name" value="WH_DNA-bd_sf"/>
</dbReference>
<dbReference type="SUPFAM" id="SSF46785">
    <property type="entry name" value="Winged helix' DNA-binding domain"/>
    <property type="match status" value="1"/>
</dbReference>